<proteinExistence type="predicted"/>
<evidence type="ECO:0000313" key="2">
    <source>
        <dbReference type="EMBL" id="GGA42631.1"/>
    </source>
</evidence>
<name>A0A916R8N3_9HYPH</name>
<dbReference type="EMBL" id="BMKB01000002">
    <property type="protein sequence ID" value="GGA42631.1"/>
    <property type="molecule type" value="Genomic_DNA"/>
</dbReference>
<feature type="compositionally biased region" description="Polar residues" evidence="1">
    <location>
        <begin position="25"/>
        <end position="35"/>
    </location>
</feature>
<dbReference type="AlphaFoldDB" id="A0A916R8N3"/>
<accession>A0A916R8N3</accession>
<reference evidence="2 3" key="1">
    <citation type="journal article" date="2014" name="Int. J. Syst. Evol. Microbiol.">
        <title>Complete genome sequence of Corynebacterium casei LMG S-19264T (=DSM 44701T), isolated from a smear-ripened cheese.</title>
        <authorList>
            <consortium name="US DOE Joint Genome Institute (JGI-PGF)"/>
            <person name="Walter F."/>
            <person name="Albersmeier A."/>
            <person name="Kalinowski J."/>
            <person name="Ruckert C."/>
        </authorList>
    </citation>
    <scope>NUCLEOTIDE SEQUENCE [LARGE SCALE GENOMIC DNA]</scope>
    <source>
        <strain evidence="2 3">CGMCC 1.15896</strain>
    </source>
</reference>
<comment type="caution">
    <text evidence="2">The sequence shown here is derived from an EMBL/GenBank/DDBJ whole genome shotgun (WGS) entry which is preliminary data.</text>
</comment>
<keyword evidence="3" id="KW-1185">Reference proteome</keyword>
<dbReference type="Proteomes" id="UP000596977">
    <property type="component" value="Unassembled WGS sequence"/>
</dbReference>
<evidence type="ECO:0000256" key="1">
    <source>
        <dbReference type="SAM" id="MobiDB-lite"/>
    </source>
</evidence>
<feature type="region of interest" description="Disordered" evidence="1">
    <location>
        <begin position="1"/>
        <end position="57"/>
    </location>
</feature>
<protein>
    <submittedName>
        <fullName evidence="2">Uncharacterized protein</fullName>
    </submittedName>
</protein>
<sequence>MGRSQRIAAFLRTGRRGGDSRKKPFSTNSPTSSRADQAGAGLAGERQPADEKGQCVYGGRVGEDAKLNLPDLQ</sequence>
<gene>
    <name evidence="2" type="ORF">GCM10011499_10200</name>
</gene>
<evidence type="ECO:0000313" key="3">
    <source>
        <dbReference type="Proteomes" id="UP000596977"/>
    </source>
</evidence>
<organism evidence="2 3">
    <name type="scientific">Pelagibacterium lentulum</name>
    <dbReference type="NCBI Taxonomy" id="2029865"/>
    <lineage>
        <taxon>Bacteria</taxon>
        <taxon>Pseudomonadati</taxon>
        <taxon>Pseudomonadota</taxon>
        <taxon>Alphaproteobacteria</taxon>
        <taxon>Hyphomicrobiales</taxon>
        <taxon>Devosiaceae</taxon>
        <taxon>Pelagibacterium</taxon>
    </lineage>
</organism>